<dbReference type="KEGG" id="plue:EWM63_25205"/>
<evidence type="ECO:0000256" key="3">
    <source>
        <dbReference type="ARBA" id="ARBA00022448"/>
    </source>
</evidence>
<evidence type="ECO:0000313" key="10">
    <source>
        <dbReference type="EMBL" id="QBE65873.1"/>
    </source>
</evidence>
<feature type="transmembrane region" description="Helical" evidence="9">
    <location>
        <begin position="231"/>
        <end position="252"/>
    </location>
</feature>
<proteinExistence type="inferred from homology"/>
<dbReference type="OrthoDB" id="9805749at2"/>
<feature type="transmembrane region" description="Helical" evidence="9">
    <location>
        <begin position="167"/>
        <end position="185"/>
    </location>
</feature>
<feature type="region of interest" description="Disordered" evidence="8">
    <location>
        <begin position="432"/>
        <end position="457"/>
    </location>
</feature>
<dbReference type="GO" id="GO:0005886">
    <property type="term" value="C:plasma membrane"/>
    <property type="evidence" value="ECO:0007669"/>
    <property type="project" value="UniProtKB-SubCell"/>
</dbReference>
<keyword evidence="5 9" id="KW-0812">Transmembrane</keyword>
<feature type="transmembrane region" description="Helical" evidence="9">
    <location>
        <begin position="79"/>
        <end position="96"/>
    </location>
</feature>
<keyword evidence="11" id="KW-1185">Reference proteome</keyword>
<keyword evidence="4" id="KW-1003">Cell membrane</keyword>
<accession>A0A4V0Z466</accession>
<reference evidence="10 11" key="1">
    <citation type="submission" date="2019-02" db="EMBL/GenBank/DDBJ databases">
        <title>Draft Genome Sequences of Six Type Strains of the Genus Massilia.</title>
        <authorList>
            <person name="Miess H."/>
            <person name="Frediansyhah A."/>
            <person name="Gross H."/>
        </authorList>
    </citation>
    <scope>NUCLEOTIDE SEQUENCE [LARGE SCALE GENOMIC DNA]</scope>
    <source>
        <strain evidence="10 11">DSM 17473</strain>
    </source>
</reference>
<feature type="transmembrane region" description="Helical" evidence="9">
    <location>
        <begin position="134"/>
        <end position="155"/>
    </location>
</feature>
<evidence type="ECO:0000256" key="9">
    <source>
        <dbReference type="SAM" id="Phobius"/>
    </source>
</evidence>
<dbReference type="Proteomes" id="UP000290637">
    <property type="component" value="Chromosome"/>
</dbReference>
<feature type="transmembrane region" description="Helical" evidence="9">
    <location>
        <begin position="102"/>
        <end position="122"/>
    </location>
</feature>
<dbReference type="InterPro" id="IPR006043">
    <property type="entry name" value="NCS2"/>
</dbReference>
<comment type="subcellular location">
    <subcellularLocation>
        <location evidence="1">Cell membrane</location>
        <topology evidence="1">Multi-pass membrane protein</topology>
    </subcellularLocation>
</comment>
<dbReference type="Pfam" id="PF00860">
    <property type="entry name" value="Xan_ur_permease"/>
    <property type="match status" value="1"/>
</dbReference>
<dbReference type="EMBL" id="CP035913">
    <property type="protein sequence ID" value="QBE65873.1"/>
    <property type="molecule type" value="Genomic_DNA"/>
</dbReference>
<dbReference type="RefSeq" id="WP_130188982.1">
    <property type="nucleotide sequence ID" value="NZ_CP035913.1"/>
</dbReference>
<evidence type="ECO:0000256" key="6">
    <source>
        <dbReference type="ARBA" id="ARBA00022989"/>
    </source>
</evidence>
<dbReference type="AlphaFoldDB" id="A0A4V0Z466"/>
<dbReference type="PANTHER" id="PTHR42810:SF2">
    <property type="entry name" value="PURINE PERMEASE C1399.01C-RELATED"/>
    <property type="match status" value="1"/>
</dbReference>
<gene>
    <name evidence="10" type="ORF">EWM63_25205</name>
</gene>
<feature type="transmembrane region" description="Helical" evidence="9">
    <location>
        <begin position="21"/>
        <end position="43"/>
    </location>
</feature>
<protein>
    <submittedName>
        <fullName evidence="10">Purine permease</fullName>
    </submittedName>
</protein>
<dbReference type="GO" id="GO:0042907">
    <property type="term" value="F:xanthine transmembrane transporter activity"/>
    <property type="evidence" value="ECO:0007669"/>
    <property type="project" value="TreeGrafter"/>
</dbReference>
<keyword evidence="3" id="KW-0813">Transport</keyword>
<evidence type="ECO:0000313" key="11">
    <source>
        <dbReference type="Proteomes" id="UP000290637"/>
    </source>
</evidence>
<evidence type="ECO:0000256" key="8">
    <source>
        <dbReference type="SAM" id="MobiDB-lite"/>
    </source>
</evidence>
<dbReference type="InterPro" id="IPR006042">
    <property type="entry name" value="Xan_ur_permease"/>
</dbReference>
<evidence type="ECO:0000256" key="5">
    <source>
        <dbReference type="ARBA" id="ARBA00022692"/>
    </source>
</evidence>
<feature type="transmembrane region" description="Helical" evidence="9">
    <location>
        <begin position="192"/>
        <end position="211"/>
    </location>
</feature>
<evidence type="ECO:0000256" key="7">
    <source>
        <dbReference type="ARBA" id="ARBA00023136"/>
    </source>
</evidence>
<evidence type="ECO:0000256" key="1">
    <source>
        <dbReference type="ARBA" id="ARBA00004651"/>
    </source>
</evidence>
<feature type="transmembrane region" description="Helical" evidence="9">
    <location>
        <begin position="404"/>
        <end position="423"/>
    </location>
</feature>
<feature type="transmembrane region" description="Helical" evidence="9">
    <location>
        <begin position="316"/>
        <end position="337"/>
    </location>
</feature>
<organism evidence="10 11">
    <name type="scientific">Pseudoduganella lutea</name>
    <dbReference type="NCBI Taxonomy" id="321985"/>
    <lineage>
        <taxon>Bacteria</taxon>
        <taxon>Pseudomonadati</taxon>
        <taxon>Pseudomonadota</taxon>
        <taxon>Betaproteobacteria</taxon>
        <taxon>Burkholderiales</taxon>
        <taxon>Oxalobacteraceae</taxon>
        <taxon>Telluria group</taxon>
        <taxon>Pseudoduganella</taxon>
    </lineage>
</organism>
<comment type="similarity">
    <text evidence="2">Belongs to the nucleobase:cation symporter-2 (NCS2) (TC 2.A.40) family.</text>
</comment>
<dbReference type="PANTHER" id="PTHR42810">
    <property type="entry name" value="PURINE PERMEASE C1399.01C-RELATED"/>
    <property type="match status" value="1"/>
</dbReference>
<evidence type="ECO:0000256" key="2">
    <source>
        <dbReference type="ARBA" id="ARBA00008821"/>
    </source>
</evidence>
<dbReference type="NCBIfam" id="TIGR00801">
    <property type="entry name" value="ncs2"/>
    <property type="match status" value="1"/>
</dbReference>
<dbReference type="NCBIfam" id="TIGR03173">
    <property type="entry name" value="pbuX"/>
    <property type="match status" value="1"/>
</dbReference>
<evidence type="ECO:0000256" key="4">
    <source>
        <dbReference type="ARBA" id="ARBA00022475"/>
    </source>
</evidence>
<feature type="transmembrane region" description="Helical" evidence="9">
    <location>
        <begin position="343"/>
        <end position="361"/>
    </location>
</feature>
<sequence length="457" mass="46142">MNKLLYQVDDRPPLPTTILLAAQHMLAALGGIIAVPLVIGAVLKLPADQVVALVNASLMGSGVITIIQCKGLGPLGIRLPCVMGTGFSFVGAALAIGHEHGVAGILGSTLAGSVIMIVGSFFMPQIRKLFPHTVTAVVVTMIGLSLIPVAVDWAAGGKGAADYADPVNLGIALFVLVTVVGVVQFGKGIVSAAAVVIGVAAGYLVCLAMGLVDFGPVQKAATFALPQPLQYGMTFPPSGIFAMGVAYMVAIVETTGTLMALGSATNTKVGGRQLCRGVLGDGVGSACVAMLGGPPVSTFAQNVGLVSLTGVASRHVVALTGAFLLLAGLFPVLGAIVVTIPQVVLGGACLMMFAMILAAGAQMLASVEHSKRNGLIIAVSLGCGLAVSARPELLARMPAIVHEIFGSGISTGAIVASVLNLMLPGREKEALEDESNDGEAVQAATPHPVLEKKARAV</sequence>
<keyword evidence="6 9" id="KW-1133">Transmembrane helix</keyword>
<name>A0A4V0Z466_9BURK</name>
<dbReference type="InterPro" id="IPR017588">
    <property type="entry name" value="UacT-like"/>
</dbReference>
<keyword evidence="7 9" id="KW-0472">Membrane</keyword>